<evidence type="ECO:0000313" key="3">
    <source>
        <dbReference type="Proteomes" id="UP001500192"/>
    </source>
</evidence>
<keyword evidence="3" id="KW-1185">Reference proteome</keyword>
<evidence type="ECO:0000313" key="2">
    <source>
        <dbReference type="EMBL" id="GAA5172478.1"/>
    </source>
</evidence>
<comment type="caution">
    <text evidence="2">The sequence shown here is derived from an EMBL/GenBank/DDBJ whole genome shotgun (WGS) entry which is preliminary data.</text>
</comment>
<feature type="domain" description="SnoaL-like" evidence="1">
    <location>
        <begin position="18"/>
        <end position="136"/>
    </location>
</feature>
<organism evidence="2 3">
    <name type="scientific">Amycolatopsis dongchuanensis</name>
    <dbReference type="NCBI Taxonomy" id="1070866"/>
    <lineage>
        <taxon>Bacteria</taxon>
        <taxon>Bacillati</taxon>
        <taxon>Actinomycetota</taxon>
        <taxon>Actinomycetes</taxon>
        <taxon>Pseudonocardiales</taxon>
        <taxon>Pseudonocardiaceae</taxon>
        <taxon>Amycolatopsis</taxon>
    </lineage>
</organism>
<dbReference type="Proteomes" id="UP001500192">
    <property type="component" value="Unassembled WGS sequence"/>
</dbReference>
<protein>
    <recommendedName>
        <fullName evidence="1">SnoaL-like domain-containing protein</fullName>
    </recommendedName>
</protein>
<name>A0ABP9R7M6_9PSEU</name>
<dbReference type="EMBL" id="BAABIB010000100">
    <property type="protein sequence ID" value="GAA5172478.1"/>
    <property type="molecule type" value="Genomic_DNA"/>
</dbReference>
<dbReference type="SUPFAM" id="SSF54427">
    <property type="entry name" value="NTF2-like"/>
    <property type="match status" value="1"/>
</dbReference>
<reference evidence="3" key="1">
    <citation type="journal article" date="2019" name="Int. J. Syst. Evol. Microbiol.">
        <title>The Global Catalogue of Microorganisms (GCM) 10K type strain sequencing project: providing services to taxonomists for standard genome sequencing and annotation.</title>
        <authorList>
            <consortium name="The Broad Institute Genomics Platform"/>
            <consortium name="The Broad Institute Genome Sequencing Center for Infectious Disease"/>
            <person name="Wu L."/>
            <person name="Ma J."/>
        </authorList>
    </citation>
    <scope>NUCLEOTIDE SEQUENCE [LARGE SCALE GENOMIC DNA]</scope>
    <source>
        <strain evidence="3">JCM 18054</strain>
    </source>
</reference>
<dbReference type="Pfam" id="PF12680">
    <property type="entry name" value="SnoaL_2"/>
    <property type="match status" value="1"/>
</dbReference>
<gene>
    <name evidence="2" type="ORF">GCM10023214_54010</name>
</gene>
<dbReference type="InterPro" id="IPR032710">
    <property type="entry name" value="NTF2-like_dom_sf"/>
</dbReference>
<dbReference type="Gene3D" id="3.10.450.50">
    <property type="match status" value="1"/>
</dbReference>
<evidence type="ECO:0000259" key="1">
    <source>
        <dbReference type="Pfam" id="PF12680"/>
    </source>
</evidence>
<dbReference type="RefSeq" id="WP_026153521.1">
    <property type="nucleotide sequence ID" value="NZ_BAABIB010000100.1"/>
</dbReference>
<proteinExistence type="predicted"/>
<sequence length="158" mass="17539">MTTTEPATRELTSPADVVAAFFEAYSRHDVETMTEMCTDNADFSYVPYEVWGKQRVLRGDGKVRTVGKVIWSGLINSFPDLFNVVHSIDANDKGDVVVMCDIGGTQQSPWGFAAPKGGRFSEPHLFIFHVDENGLIDKIKAYWNGAGINRQLGHLEVD</sequence>
<accession>A0ABP9R7M6</accession>
<dbReference type="InterPro" id="IPR037401">
    <property type="entry name" value="SnoaL-like"/>
</dbReference>